<dbReference type="AlphaFoldDB" id="A0A4P6YSZ4"/>
<accession>A0A4P6YSZ4</accession>
<feature type="transmembrane region" description="Helical" evidence="1">
    <location>
        <begin position="185"/>
        <end position="206"/>
    </location>
</feature>
<proteinExistence type="predicted"/>
<organism evidence="2 3">
    <name type="scientific">Periweissella cryptocerci</name>
    <dbReference type="NCBI Taxonomy" id="2506420"/>
    <lineage>
        <taxon>Bacteria</taxon>
        <taxon>Bacillati</taxon>
        <taxon>Bacillota</taxon>
        <taxon>Bacilli</taxon>
        <taxon>Lactobacillales</taxon>
        <taxon>Lactobacillaceae</taxon>
        <taxon>Periweissella</taxon>
    </lineage>
</organism>
<protein>
    <submittedName>
        <fullName evidence="2">Uncharacterized protein</fullName>
    </submittedName>
</protein>
<evidence type="ECO:0000313" key="3">
    <source>
        <dbReference type="Proteomes" id="UP000292886"/>
    </source>
</evidence>
<feature type="transmembrane region" description="Helical" evidence="1">
    <location>
        <begin position="137"/>
        <end position="157"/>
    </location>
</feature>
<evidence type="ECO:0000313" key="2">
    <source>
        <dbReference type="EMBL" id="QBO35757.1"/>
    </source>
</evidence>
<keyword evidence="1" id="KW-1133">Transmembrane helix</keyword>
<feature type="transmembrane region" description="Helical" evidence="1">
    <location>
        <begin position="58"/>
        <end position="78"/>
    </location>
</feature>
<dbReference type="KEGG" id="wei:EQG49_04405"/>
<feature type="transmembrane region" description="Helical" evidence="1">
    <location>
        <begin position="12"/>
        <end position="38"/>
    </location>
</feature>
<sequence length="351" mass="38322">MKIIVKWHYTRVVVIVAAILGMLSIFMPWISMPILGTLTANSLSTVASKFGGKGIYPQLWWIVLLVFLAMALIALLIGKKEELLPAVYKNSMAGVSVAILGFTIYDLVKIQTALKQTADAKDDVFGIGSTLASSVSFQYGVVVFIIVLAVIAIVNVLPGKILNGKNGAQTETDDKVSKPMDRKNFFKVTAIVVGAVIVVGGGVSGVRAIQRYEVQQAAKAKLAKATKYANTANIGDVFAKLSNKNKNQVFYTAMMNFGKVIRDDVFADDDYAESVYEDYLATNSDMKTIGHTFDSTDIADFTEVLNNYTDKDIRDEEIPKNVKALIKTETQGVTDKLDAAIKKAYIKEFGK</sequence>
<feature type="transmembrane region" description="Helical" evidence="1">
    <location>
        <begin position="90"/>
        <end position="108"/>
    </location>
</feature>
<dbReference type="RefSeq" id="WP_133362836.1">
    <property type="nucleotide sequence ID" value="NZ_CP037940.1"/>
</dbReference>
<evidence type="ECO:0000256" key="1">
    <source>
        <dbReference type="SAM" id="Phobius"/>
    </source>
</evidence>
<name>A0A4P6YSZ4_9LACO</name>
<keyword evidence="3" id="KW-1185">Reference proteome</keyword>
<gene>
    <name evidence="2" type="ORF">EQG49_04405</name>
</gene>
<dbReference type="Proteomes" id="UP000292886">
    <property type="component" value="Chromosome"/>
</dbReference>
<dbReference type="EMBL" id="CP037940">
    <property type="protein sequence ID" value="QBO35757.1"/>
    <property type="molecule type" value="Genomic_DNA"/>
</dbReference>
<reference evidence="3" key="1">
    <citation type="submission" date="2019-03" db="EMBL/GenBank/DDBJ databases">
        <title>Weissella sp. 26KH-42 Genome sequencing.</title>
        <authorList>
            <person name="Heo J."/>
            <person name="Kim S.-J."/>
            <person name="Kim J.-S."/>
            <person name="Hong S.-B."/>
            <person name="Kwon S.-W."/>
        </authorList>
    </citation>
    <scope>NUCLEOTIDE SEQUENCE [LARGE SCALE GENOMIC DNA]</scope>
    <source>
        <strain evidence="3">26KH-42</strain>
    </source>
</reference>
<keyword evidence="1" id="KW-0812">Transmembrane</keyword>
<keyword evidence="1" id="KW-0472">Membrane</keyword>